<dbReference type="InterPro" id="IPR000905">
    <property type="entry name" value="Gcp-like_dom"/>
</dbReference>
<dbReference type="Pfam" id="PF00814">
    <property type="entry name" value="TsaD"/>
    <property type="match status" value="1"/>
</dbReference>
<dbReference type="EMBL" id="MGFE01000030">
    <property type="protein sequence ID" value="OGL97722.1"/>
    <property type="molecule type" value="Genomic_DNA"/>
</dbReference>
<dbReference type="InterPro" id="IPR043129">
    <property type="entry name" value="ATPase_NBD"/>
</dbReference>
<protein>
    <recommendedName>
        <fullName evidence="1">Gcp-like domain-containing protein</fullName>
    </recommendedName>
</protein>
<organism evidence="2 3">
    <name type="scientific">Candidatus Uhrbacteria bacterium RIFOXYB2_FULL_57_15</name>
    <dbReference type="NCBI Taxonomy" id="1802422"/>
    <lineage>
        <taxon>Bacteria</taxon>
        <taxon>Candidatus Uhriibacteriota</taxon>
    </lineage>
</organism>
<reference evidence="2 3" key="1">
    <citation type="journal article" date="2016" name="Nat. Commun.">
        <title>Thousands of microbial genomes shed light on interconnected biogeochemical processes in an aquifer system.</title>
        <authorList>
            <person name="Anantharaman K."/>
            <person name="Brown C.T."/>
            <person name="Hug L.A."/>
            <person name="Sharon I."/>
            <person name="Castelle C.J."/>
            <person name="Probst A.J."/>
            <person name="Thomas B.C."/>
            <person name="Singh A."/>
            <person name="Wilkins M.J."/>
            <person name="Karaoz U."/>
            <person name="Brodie E.L."/>
            <person name="Williams K.H."/>
            <person name="Hubbard S.S."/>
            <person name="Banfield J.F."/>
        </authorList>
    </citation>
    <scope>NUCLEOTIDE SEQUENCE [LARGE SCALE GENOMIC DNA]</scope>
</reference>
<evidence type="ECO:0000313" key="3">
    <source>
        <dbReference type="Proteomes" id="UP000176501"/>
    </source>
</evidence>
<dbReference type="AlphaFoldDB" id="A0A1F7W4H8"/>
<evidence type="ECO:0000259" key="1">
    <source>
        <dbReference type="Pfam" id="PF00814"/>
    </source>
</evidence>
<evidence type="ECO:0000313" key="2">
    <source>
        <dbReference type="EMBL" id="OGL97722.1"/>
    </source>
</evidence>
<gene>
    <name evidence="2" type="ORF">A2304_00460</name>
</gene>
<proteinExistence type="predicted"/>
<feature type="domain" description="Gcp-like" evidence="1">
    <location>
        <begin position="35"/>
        <end position="96"/>
    </location>
</feature>
<accession>A0A1F7W4H8</accession>
<dbReference type="SUPFAM" id="SSF53067">
    <property type="entry name" value="Actin-like ATPase domain"/>
    <property type="match status" value="1"/>
</dbReference>
<sequence length="129" mass="13967">MMILFVCGQDIRSLSIGLVRDGALERDVIVAASPEQYLSALAETLSDWKLSVRDFDAIAVVTGPGSFTSSRVSATIANVMAFTSGIPIFAIENHERMNLHDLAARTDFSALPSVGQYAVPIYDRPPHIT</sequence>
<dbReference type="Proteomes" id="UP000176501">
    <property type="component" value="Unassembled WGS sequence"/>
</dbReference>
<name>A0A1F7W4H8_9BACT</name>
<comment type="caution">
    <text evidence="2">The sequence shown here is derived from an EMBL/GenBank/DDBJ whole genome shotgun (WGS) entry which is preliminary data.</text>
</comment>
<dbReference type="Gene3D" id="3.30.420.40">
    <property type="match status" value="1"/>
</dbReference>